<name>A0A8J4DMC5_9ACTN</name>
<evidence type="ECO:0000256" key="1">
    <source>
        <dbReference type="ARBA" id="ARBA00023125"/>
    </source>
</evidence>
<dbReference type="AlphaFoldDB" id="A0A8J4DMC5"/>
<dbReference type="PANTHER" id="PTHR30204:SF93">
    <property type="entry name" value="HTH MERR-TYPE DOMAIN-CONTAINING PROTEIN"/>
    <property type="match status" value="1"/>
</dbReference>
<keyword evidence="4" id="KW-1185">Reference proteome</keyword>
<proteinExistence type="predicted"/>
<dbReference type="InterPro" id="IPR009061">
    <property type="entry name" value="DNA-bd_dom_put_sf"/>
</dbReference>
<dbReference type="SMART" id="SM00422">
    <property type="entry name" value="HTH_MERR"/>
    <property type="match status" value="1"/>
</dbReference>
<sequence length="134" mass="13851">MEKLLRIGEVATKAGVSPRTVDFYTSLGLIEPAGRTAGNFRLYSPATVDRIALIRQLEAQGVSLDEIAKAFGDKAAPSLSTQLGKLNEDLAALQEAAATSSGDAHGLLAAITARAHNLITTALDIAATLPPPGT</sequence>
<comment type="caution">
    <text evidence="3">The sequence shown here is derived from an EMBL/GenBank/DDBJ whole genome shotgun (WGS) entry which is preliminary data.</text>
</comment>
<dbReference type="Proteomes" id="UP000619260">
    <property type="component" value="Unassembled WGS sequence"/>
</dbReference>
<evidence type="ECO:0000313" key="3">
    <source>
        <dbReference type="EMBL" id="GIJ43239.1"/>
    </source>
</evidence>
<dbReference type="EMBL" id="BOPF01000002">
    <property type="protein sequence ID" value="GIJ43239.1"/>
    <property type="molecule type" value="Genomic_DNA"/>
</dbReference>
<reference evidence="3" key="1">
    <citation type="submission" date="2021-01" db="EMBL/GenBank/DDBJ databases">
        <title>Whole genome shotgun sequence of Virgisporangium aliadipatigenens NBRC 105644.</title>
        <authorList>
            <person name="Komaki H."/>
            <person name="Tamura T."/>
        </authorList>
    </citation>
    <scope>NUCLEOTIDE SEQUENCE</scope>
    <source>
        <strain evidence="3">NBRC 105644</strain>
    </source>
</reference>
<dbReference type="GO" id="GO:0003677">
    <property type="term" value="F:DNA binding"/>
    <property type="evidence" value="ECO:0007669"/>
    <property type="project" value="UniProtKB-KW"/>
</dbReference>
<evidence type="ECO:0000313" key="4">
    <source>
        <dbReference type="Proteomes" id="UP000619260"/>
    </source>
</evidence>
<gene>
    <name evidence="3" type="ORF">Val02_01250</name>
</gene>
<evidence type="ECO:0000259" key="2">
    <source>
        <dbReference type="PROSITE" id="PS50937"/>
    </source>
</evidence>
<dbReference type="InterPro" id="IPR000551">
    <property type="entry name" value="MerR-type_HTH_dom"/>
</dbReference>
<organism evidence="3 4">
    <name type="scientific">Virgisporangium aliadipatigenens</name>
    <dbReference type="NCBI Taxonomy" id="741659"/>
    <lineage>
        <taxon>Bacteria</taxon>
        <taxon>Bacillati</taxon>
        <taxon>Actinomycetota</taxon>
        <taxon>Actinomycetes</taxon>
        <taxon>Micromonosporales</taxon>
        <taxon>Micromonosporaceae</taxon>
        <taxon>Virgisporangium</taxon>
    </lineage>
</organism>
<dbReference type="SUPFAM" id="SSF46955">
    <property type="entry name" value="Putative DNA-binding domain"/>
    <property type="match status" value="1"/>
</dbReference>
<feature type="domain" description="HTH merR-type" evidence="2">
    <location>
        <begin position="4"/>
        <end position="73"/>
    </location>
</feature>
<dbReference type="Pfam" id="PF13411">
    <property type="entry name" value="MerR_1"/>
    <property type="match status" value="1"/>
</dbReference>
<dbReference type="GO" id="GO:0003700">
    <property type="term" value="F:DNA-binding transcription factor activity"/>
    <property type="evidence" value="ECO:0007669"/>
    <property type="project" value="InterPro"/>
</dbReference>
<protein>
    <recommendedName>
        <fullName evidence="2">HTH merR-type domain-containing protein</fullName>
    </recommendedName>
</protein>
<keyword evidence="1" id="KW-0238">DNA-binding</keyword>
<dbReference type="InterPro" id="IPR047057">
    <property type="entry name" value="MerR_fam"/>
</dbReference>
<dbReference type="Gene3D" id="1.10.1660.10">
    <property type="match status" value="1"/>
</dbReference>
<accession>A0A8J4DMC5</accession>
<dbReference type="RefSeq" id="WP_203896845.1">
    <property type="nucleotide sequence ID" value="NZ_BOPF01000002.1"/>
</dbReference>
<dbReference type="PRINTS" id="PR00040">
    <property type="entry name" value="HTHMERR"/>
</dbReference>
<dbReference type="PROSITE" id="PS50937">
    <property type="entry name" value="HTH_MERR_2"/>
    <property type="match status" value="1"/>
</dbReference>
<dbReference type="PANTHER" id="PTHR30204">
    <property type="entry name" value="REDOX-CYCLING DRUG-SENSING TRANSCRIPTIONAL ACTIVATOR SOXR"/>
    <property type="match status" value="1"/>
</dbReference>